<dbReference type="GO" id="GO:0016787">
    <property type="term" value="F:hydrolase activity"/>
    <property type="evidence" value="ECO:0007669"/>
    <property type="project" value="UniProtKB-KW"/>
</dbReference>
<reference evidence="8 9" key="1">
    <citation type="submission" date="2018-05" db="EMBL/GenBank/DDBJ databases">
        <title>Lujinxingia marina gen. nov. sp. nov., a new facultative anaerobic member of the class Deltaproteobacteria, and proposal of Lujinxingaceae fam. nov.</title>
        <authorList>
            <person name="Li C.-M."/>
        </authorList>
    </citation>
    <scope>NUCLEOTIDE SEQUENCE [LARGE SCALE GENOMIC DNA]</scope>
    <source>
        <strain evidence="8 9">B210</strain>
    </source>
</reference>
<evidence type="ECO:0000313" key="8">
    <source>
        <dbReference type="EMBL" id="RAL25487.1"/>
    </source>
</evidence>
<dbReference type="InterPro" id="IPR013551">
    <property type="entry name" value="YicC-like_C"/>
</dbReference>
<dbReference type="EMBL" id="QHKO01000001">
    <property type="protein sequence ID" value="RAL25487.1"/>
    <property type="molecule type" value="Genomic_DNA"/>
</dbReference>
<sequence>MPVFSMTGFGAARLEVEGRSLRVECKSVNHRTLEVRVHAPRELRWLEAHVVRAARARLERGRVDVRLEIGDSSQTEGGFSAIDQTRFEAVAQELKRLAVASGLGSSVQVSDVLAYRSYFERDDASRFDESALGRLLPTVEEALAYLHQAREEEGRGIEADLRGHLATLAARIDAVEALESGDELAYRSRVEARLRQAIDDFGVGELDEERLAQELVYYAERGDISEELQRARSHVARLGTVLDEASEQGVGKKIDFYLQELIREVNTMGSKSHLATQSDLVVEMKSAIEKMREQSANVA</sequence>
<keyword evidence="4" id="KW-0378">Hydrolase</keyword>
<dbReference type="InterPro" id="IPR005229">
    <property type="entry name" value="YicC/YloC-like"/>
</dbReference>
<dbReference type="InterPro" id="IPR013527">
    <property type="entry name" value="YicC-like_N"/>
</dbReference>
<keyword evidence="3" id="KW-0255">Endonuclease</keyword>
<evidence type="ECO:0000256" key="5">
    <source>
        <dbReference type="ARBA" id="ARBA00035648"/>
    </source>
</evidence>
<dbReference type="OrthoDB" id="9771229at2"/>
<dbReference type="Proteomes" id="UP000249169">
    <property type="component" value="Unassembled WGS sequence"/>
</dbReference>
<keyword evidence="2" id="KW-0540">Nuclease</keyword>
<evidence type="ECO:0000256" key="2">
    <source>
        <dbReference type="ARBA" id="ARBA00022722"/>
    </source>
</evidence>
<feature type="domain" description="Endoribonuclease YicC-like N-terminal" evidence="6">
    <location>
        <begin position="5"/>
        <end position="158"/>
    </location>
</feature>
<dbReference type="AlphaFoldDB" id="A0A328CA22"/>
<proteinExistence type="inferred from homology"/>
<evidence type="ECO:0000259" key="7">
    <source>
        <dbReference type="Pfam" id="PF08340"/>
    </source>
</evidence>
<evidence type="ECO:0000259" key="6">
    <source>
        <dbReference type="Pfam" id="PF03755"/>
    </source>
</evidence>
<dbReference type="Pfam" id="PF08340">
    <property type="entry name" value="YicC-like_C"/>
    <property type="match status" value="1"/>
</dbReference>
<feature type="domain" description="Endoribonuclease YicC-like C-terminal" evidence="7">
    <location>
        <begin position="185"/>
        <end position="298"/>
    </location>
</feature>
<comment type="cofactor">
    <cofactor evidence="1">
        <name>a divalent metal cation</name>
        <dbReference type="ChEBI" id="CHEBI:60240"/>
    </cofactor>
</comment>
<organism evidence="8 9">
    <name type="scientific">Lujinxingia litoralis</name>
    <dbReference type="NCBI Taxonomy" id="2211119"/>
    <lineage>
        <taxon>Bacteria</taxon>
        <taxon>Deltaproteobacteria</taxon>
        <taxon>Bradymonadales</taxon>
        <taxon>Lujinxingiaceae</taxon>
        <taxon>Lujinxingia</taxon>
    </lineage>
</organism>
<dbReference type="PANTHER" id="PTHR30636">
    <property type="entry name" value="UPF0701 PROTEIN YICC"/>
    <property type="match status" value="1"/>
</dbReference>
<dbReference type="RefSeq" id="WP_111728659.1">
    <property type="nucleotide sequence ID" value="NZ_QHKO01000001.1"/>
</dbReference>
<dbReference type="NCBIfam" id="TIGR00255">
    <property type="entry name" value="YicC/YloC family endoribonuclease"/>
    <property type="match status" value="1"/>
</dbReference>
<name>A0A328CA22_9DELT</name>
<dbReference type="PANTHER" id="PTHR30636:SF3">
    <property type="entry name" value="UPF0701 PROTEIN YICC"/>
    <property type="match status" value="1"/>
</dbReference>
<gene>
    <name evidence="8" type="ORF">DL240_04550</name>
</gene>
<protein>
    <submittedName>
        <fullName evidence="8">YicC family protein</fullName>
    </submittedName>
</protein>
<evidence type="ECO:0000256" key="1">
    <source>
        <dbReference type="ARBA" id="ARBA00001968"/>
    </source>
</evidence>
<evidence type="ECO:0000313" key="9">
    <source>
        <dbReference type="Proteomes" id="UP000249169"/>
    </source>
</evidence>
<dbReference type="Pfam" id="PF03755">
    <property type="entry name" value="YicC-like_N"/>
    <property type="match status" value="1"/>
</dbReference>
<evidence type="ECO:0000256" key="3">
    <source>
        <dbReference type="ARBA" id="ARBA00022759"/>
    </source>
</evidence>
<keyword evidence="9" id="KW-1185">Reference proteome</keyword>
<comment type="similarity">
    <text evidence="5">Belongs to the YicC/YloC family.</text>
</comment>
<evidence type="ECO:0000256" key="4">
    <source>
        <dbReference type="ARBA" id="ARBA00022801"/>
    </source>
</evidence>
<accession>A0A328CA22</accession>
<comment type="caution">
    <text evidence="8">The sequence shown here is derived from an EMBL/GenBank/DDBJ whole genome shotgun (WGS) entry which is preliminary data.</text>
</comment>
<dbReference type="GO" id="GO:0004521">
    <property type="term" value="F:RNA endonuclease activity"/>
    <property type="evidence" value="ECO:0007669"/>
    <property type="project" value="InterPro"/>
</dbReference>